<dbReference type="EMBL" id="JPGK01000005">
    <property type="protein sequence ID" value="KGA93792.1"/>
    <property type="molecule type" value="Genomic_DNA"/>
</dbReference>
<proteinExistence type="predicted"/>
<evidence type="ECO:0000313" key="2">
    <source>
        <dbReference type="Proteomes" id="UP000029452"/>
    </source>
</evidence>
<gene>
    <name evidence="1" type="ORF">LptCag_1502</name>
</gene>
<protein>
    <submittedName>
        <fullName evidence="1">Uncharacterized protein</fullName>
    </submittedName>
</protein>
<sequence>MLVATVYENLDGIIDSLKNTHAHATQEWAEVLRGLTEAVPFHENELRSDIEAVCKNRDALFMDLLVPLGVGSSTPTGRMGLSVHASLYFRRLESRPAFLLSPKSIAPSGITPKTPLIRTGLLPVWSHLHQVLDDILDFSGLTDKIPMIWDVRNRCHFPQIRGGELHSLYIRDSVFLLVVCTPNGDGGQNFFLLAPEWILSRSAVKPYH</sequence>
<name>A0A094WDS6_9BACT</name>
<comment type="caution">
    <text evidence="1">The sequence shown here is derived from an EMBL/GenBank/DDBJ whole genome shotgun (WGS) entry which is preliminary data.</text>
</comment>
<dbReference type="PATRIC" id="fig|178606.4.peg.1505"/>
<organism evidence="1 2">
    <name type="scientific">Leptospirillum ferriphilum</name>
    <dbReference type="NCBI Taxonomy" id="178606"/>
    <lineage>
        <taxon>Bacteria</taxon>
        <taxon>Pseudomonadati</taxon>
        <taxon>Nitrospirota</taxon>
        <taxon>Nitrospiria</taxon>
        <taxon>Nitrospirales</taxon>
        <taxon>Nitrospiraceae</taxon>
        <taxon>Leptospirillum</taxon>
    </lineage>
</organism>
<dbReference type="RefSeq" id="WP_036082451.1">
    <property type="nucleotide sequence ID" value="NZ_JPGK01000005.1"/>
</dbReference>
<reference evidence="1 2" key="1">
    <citation type="submission" date="2014-06" db="EMBL/GenBank/DDBJ databases">
        <title>Draft genome sequence of iron oxidizing acidophile Leptospirillum ferriphilum DSM14647.</title>
        <authorList>
            <person name="Cardenas J.P."/>
            <person name="Lazcano M."/>
            <person name="Ossandon F.J."/>
            <person name="Corbett M."/>
            <person name="Holmes D.S."/>
            <person name="Watkin E."/>
        </authorList>
    </citation>
    <scope>NUCLEOTIDE SEQUENCE [LARGE SCALE GENOMIC DNA]</scope>
    <source>
        <strain evidence="1 2">DSM 14647</strain>
    </source>
</reference>
<evidence type="ECO:0000313" key="1">
    <source>
        <dbReference type="EMBL" id="KGA93792.1"/>
    </source>
</evidence>
<dbReference type="Proteomes" id="UP000029452">
    <property type="component" value="Unassembled WGS sequence"/>
</dbReference>
<accession>A0A094WDS6</accession>
<dbReference type="AlphaFoldDB" id="A0A094WDS6"/>